<proteinExistence type="inferred from homology"/>
<evidence type="ECO:0000256" key="1">
    <source>
        <dbReference type="ARBA" id="ARBA00009856"/>
    </source>
</evidence>
<gene>
    <name evidence="3" type="ORF">OKA104_LOCUS53871</name>
</gene>
<dbReference type="Proteomes" id="UP000663881">
    <property type="component" value="Unassembled WGS sequence"/>
</dbReference>
<dbReference type="PANTHER" id="PTHR28626">
    <property type="entry name" value="SRR1-LIKE PROTEIN"/>
    <property type="match status" value="1"/>
</dbReference>
<evidence type="ECO:0000259" key="2">
    <source>
        <dbReference type="Pfam" id="PF07985"/>
    </source>
</evidence>
<dbReference type="PANTHER" id="PTHR28626:SF3">
    <property type="entry name" value="SRR1-LIKE PROTEIN"/>
    <property type="match status" value="1"/>
</dbReference>
<dbReference type="AlphaFoldDB" id="A0A820S6Y1"/>
<feature type="domain" description="SRR1-like" evidence="2">
    <location>
        <begin position="2"/>
        <end position="130"/>
    </location>
</feature>
<dbReference type="InterPro" id="IPR012942">
    <property type="entry name" value="SRR1-like"/>
</dbReference>
<name>A0A820S6Y1_9BILA</name>
<reference evidence="3" key="1">
    <citation type="submission" date="2021-02" db="EMBL/GenBank/DDBJ databases">
        <authorList>
            <person name="Nowell W R."/>
        </authorList>
    </citation>
    <scope>NUCLEOTIDE SEQUENCE</scope>
</reference>
<organism evidence="3 4">
    <name type="scientific">Adineta steineri</name>
    <dbReference type="NCBI Taxonomy" id="433720"/>
    <lineage>
        <taxon>Eukaryota</taxon>
        <taxon>Metazoa</taxon>
        <taxon>Spiralia</taxon>
        <taxon>Gnathifera</taxon>
        <taxon>Rotifera</taxon>
        <taxon>Eurotatoria</taxon>
        <taxon>Bdelloidea</taxon>
        <taxon>Adinetida</taxon>
        <taxon>Adinetidae</taxon>
        <taxon>Adineta</taxon>
    </lineage>
</organism>
<sequence length="151" mass="18438">TIYLYDPIWTKDEYDFLRLDNKYSKYDILIENNQAYQTINRSSFIYIPFCSKPIHNNLLYSNWNKENLKKILFYGNSFEKFSHEVQFNTEKYFYIYQTTSFLTEISLPLFEHYTNTFNEQVLTSFDRTSIPLINNERKIIENKREKNKIIT</sequence>
<dbReference type="GO" id="GO:0005737">
    <property type="term" value="C:cytoplasm"/>
    <property type="evidence" value="ECO:0007669"/>
    <property type="project" value="TreeGrafter"/>
</dbReference>
<feature type="non-terminal residue" evidence="3">
    <location>
        <position position="1"/>
    </location>
</feature>
<accession>A0A820S6Y1</accession>
<dbReference type="InterPro" id="IPR040044">
    <property type="entry name" value="SRR1L"/>
</dbReference>
<dbReference type="Pfam" id="PF07985">
    <property type="entry name" value="SRR1"/>
    <property type="match status" value="1"/>
</dbReference>
<comment type="similarity">
    <text evidence="1">Belongs to the SRR1 family.</text>
</comment>
<protein>
    <recommendedName>
        <fullName evidence="2">SRR1-like domain-containing protein</fullName>
    </recommendedName>
</protein>
<dbReference type="GO" id="GO:0005634">
    <property type="term" value="C:nucleus"/>
    <property type="evidence" value="ECO:0007669"/>
    <property type="project" value="TreeGrafter"/>
</dbReference>
<evidence type="ECO:0000313" key="3">
    <source>
        <dbReference type="EMBL" id="CAF4445571.1"/>
    </source>
</evidence>
<evidence type="ECO:0000313" key="4">
    <source>
        <dbReference type="Proteomes" id="UP000663881"/>
    </source>
</evidence>
<dbReference type="EMBL" id="CAJOAY010034518">
    <property type="protein sequence ID" value="CAF4445571.1"/>
    <property type="molecule type" value="Genomic_DNA"/>
</dbReference>
<comment type="caution">
    <text evidence="3">The sequence shown here is derived from an EMBL/GenBank/DDBJ whole genome shotgun (WGS) entry which is preliminary data.</text>
</comment>
<feature type="non-terminal residue" evidence="3">
    <location>
        <position position="151"/>
    </location>
</feature>